<dbReference type="PANTHER" id="PTHR11225">
    <property type="entry name" value="NUCLEAR PORE COMPLEX PROTEIN NUP93 NUCLEOPORIN NUP93 DEAD EYE PROTEIN"/>
    <property type="match status" value="1"/>
</dbReference>
<dbReference type="GO" id="GO:0017056">
    <property type="term" value="F:structural constituent of nuclear pore"/>
    <property type="evidence" value="ECO:0007669"/>
    <property type="project" value="InterPro"/>
</dbReference>
<dbReference type="InterPro" id="IPR007231">
    <property type="entry name" value="Nucleoporin_int_Nup93/Nic96"/>
</dbReference>
<name>A0A9K3Q0R4_9STRA</name>
<sequence length="857" mass="95525">MTAGTNNNNNNNSLVVVQHSSLNGVIDTGVAAVSTSHWQRSFSELAASSIRNSSSPWGTTTTSSLGPPSAAAQALLGPRTDLTGLTLSAQTRSNASQQQHEQEQQQNRLRIDQFAPNSEYGIERSYDNHRDAILERILRKQRDQTEQRLENLVAKRLEENWNVERERWKKHLVGNRNLGGPSVVGQTLLPAIGYGSDSINTRQQHHQQQQGHLMMMNDSTRNGQLVQDCDLKIVKAHLDIVCEIDNKSSPDMFRVMEQFEKVALSEGNVGGYQTAWLLLREVLPNCRTPVDGALGTLTHLCRQYQGYIRNRVKTASLKGQDISTPVQYSNGLSSSIAAFVKLTTGSNATVWDTLYYCLRCGDAVAAVEVLSSIPAGNTDLASERNVIQHILEDFSRRQGTNGVCIFQGGIPMIGAQERSTVLNMYENAKNMEPNNTNKIAVLALLSGQQLEAVPTIEDYLFGCLWSAVQDREDPVGRIKEVGESIRKWGPSYFATDDAGAWGYCLPLLSAQQFRTTLSFLAEAGGFRGLLEAVHLGIVFSMANVEIADIVKDDGSNDPTSRDVVTFLLTNYAQRLESDPSTGLSAALQYLLRIPSDKVMHQQIAALVVRSPDQVGFLAGSIDPLYRRQNAELDKFLSPKDVDEILDAAADTFKHQSADSNKAMRAAELYMLAQNYPKLINFLIQLISPPDSLENGKDFWNNQARIFLEQYLTNRSTVVESLERANKMNLCYALKTMLQLRQFYDLRRQGKFEEAFSVVVTTELIPLRQEQVDSKTSALKDLHLALKEAFPSMLTAAVECLYEKFRRLKSESRGVTMEVETHLREIAMYARIIFIFSSFTNMPGTCRNNISQIRAAMV</sequence>
<evidence type="ECO:0000313" key="6">
    <source>
        <dbReference type="EMBL" id="KAG7363959.1"/>
    </source>
</evidence>
<keyword evidence="4" id="KW-0906">Nuclear pore complex</keyword>
<feature type="region of interest" description="Disordered" evidence="5">
    <location>
        <begin position="49"/>
        <end position="70"/>
    </location>
</feature>
<keyword evidence="4" id="KW-0509">mRNA transport</keyword>
<feature type="region of interest" description="Disordered" evidence="5">
    <location>
        <begin position="90"/>
        <end position="113"/>
    </location>
</feature>
<accession>A0A9K3Q0R4</accession>
<comment type="similarity">
    <text evidence="2 4">Belongs to the nucleoporin interacting component (NIC) family.</text>
</comment>
<keyword evidence="4" id="KW-0472">Membrane</keyword>
<dbReference type="Proteomes" id="UP000693970">
    <property type="component" value="Unassembled WGS sequence"/>
</dbReference>
<keyword evidence="4" id="KW-0653">Protein transport</keyword>
<evidence type="ECO:0000313" key="7">
    <source>
        <dbReference type="Proteomes" id="UP000693970"/>
    </source>
</evidence>
<evidence type="ECO:0000256" key="3">
    <source>
        <dbReference type="ARBA" id="ARBA00023242"/>
    </source>
</evidence>
<comment type="subcellular location">
    <subcellularLocation>
        <location evidence="1">Nucleus envelope</location>
    </subcellularLocation>
    <subcellularLocation>
        <location evidence="4">Nucleus</location>
        <location evidence="4">Nuclear pore complex</location>
    </subcellularLocation>
</comment>
<evidence type="ECO:0000256" key="1">
    <source>
        <dbReference type="ARBA" id="ARBA00004259"/>
    </source>
</evidence>
<dbReference type="GO" id="GO:0016973">
    <property type="term" value="P:poly(A)+ mRNA export from nucleus"/>
    <property type="evidence" value="ECO:0007669"/>
    <property type="project" value="TreeGrafter"/>
</dbReference>
<proteinExistence type="inferred from homology"/>
<reference evidence="6" key="2">
    <citation type="submission" date="2021-04" db="EMBL/GenBank/DDBJ databases">
        <authorList>
            <person name="Podell S."/>
        </authorList>
    </citation>
    <scope>NUCLEOTIDE SEQUENCE</scope>
    <source>
        <strain evidence="6">Hildebrandi</strain>
    </source>
</reference>
<comment type="caution">
    <text evidence="6">The sequence shown here is derived from an EMBL/GenBank/DDBJ whole genome shotgun (WGS) entry which is preliminary data.</text>
</comment>
<gene>
    <name evidence="6" type="ORF">IV203_037161</name>
</gene>
<keyword evidence="7" id="KW-1185">Reference proteome</keyword>
<organism evidence="6 7">
    <name type="scientific">Nitzschia inconspicua</name>
    <dbReference type="NCBI Taxonomy" id="303405"/>
    <lineage>
        <taxon>Eukaryota</taxon>
        <taxon>Sar</taxon>
        <taxon>Stramenopiles</taxon>
        <taxon>Ochrophyta</taxon>
        <taxon>Bacillariophyta</taxon>
        <taxon>Bacillariophyceae</taxon>
        <taxon>Bacillariophycidae</taxon>
        <taxon>Bacillariales</taxon>
        <taxon>Bacillariaceae</taxon>
        <taxon>Nitzschia</taxon>
    </lineage>
</organism>
<dbReference type="OrthoDB" id="42966at2759"/>
<reference evidence="6" key="1">
    <citation type="journal article" date="2021" name="Sci. Rep.">
        <title>Diploid genomic architecture of Nitzschia inconspicua, an elite biomass production diatom.</title>
        <authorList>
            <person name="Oliver A."/>
            <person name="Podell S."/>
            <person name="Pinowska A."/>
            <person name="Traller J.C."/>
            <person name="Smith S.R."/>
            <person name="McClure R."/>
            <person name="Beliaev A."/>
            <person name="Bohutskyi P."/>
            <person name="Hill E.A."/>
            <person name="Rabines A."/>
            <person name="Zheng H."/>
            <person name="Allen L.Z."/>
            <person name="Kuo A."/>
            <person name="Grigoriev I.V."/>
            <person name="Allen A.E."/>
            <person name="Hazlebeck D."/>
            <person name="Allen E.E."/>
        </authorList>
    </citation>
    <scope>NUCLEOTIDE SEQUENCE</scope>
    <source>
        <strain evidence="6">Hildebrandi</strain>
    </source>
</reference>
<keyword evidence="4" id="KW-0813">Transport</keyword>
<keyword evidence="3 4" id="KW-0539">Nucleus</keyword>
<dbReference type="AlphaFoldDB" id="A0A9K3Q0R4"/>
<protein>
    <recommendedName>
        <fullName evidence="4">Nuclear pore protein</fullName>
    </recommendedName>
</protein>
<dbReference type="Pfam" id="PF04097">
    <property type="entry name" value="Nic96"/>
    <property type="match status" value="1"/>
</dbReference>
<evidence type="ECO:0000256" key="5">
    <source>
        <dbReference type="SAM" id="MobiDB-lite"/>
    </source>
</evidence>
<dbReference type="GO" id="GO:0006606">
    <property type="term" value="P:protein import into nucleus"/>
    <property type="evidence" value="ECO:0007669"/>
    <property type="project" value="TreeGrafter"/>
</dbReference>
<evidence type="ECO:0000256" key="4">
    <source>
        <dbReference type="RuleBase" id="RU364035"/>
    </source>
</evidence>
<dbReference type="EMBL" id="JAGRRH010000009">
    <property type="protein sequence ID" value="KAG7363959.1"/>
    <property type="molecule type" value="Genomic_DNA"/>
</dbReference>
<feature type="compositionally biased region" description="Low complexity" evidence="5">
    <location>
        <begin position="53"/>
        <end position="70"/>
    </location>
</feature>
<dbReference type="PANTHER" id="PTHR11225:SF4">
    <property type="entry name" value="NUCLEAR PORE COMPLEX PROTEIN NUP93"/>
    <property type="match status" value="1"/>
</dbReference>
<evidence type="ECO:0000256" key="2">
    <source>
        <dbReference type="ARBA" id="ARBA00010186"/>
    </source>
</evidence>
<keyword evidence="4" id="KW-0811">Translocation</keyword>
<dbReference type="GO" id="GO:0005643">
    <property type="term" value="C:nuclear pore"/>
    <property type="evidence" value="ECO:0007669"/>
    <property type="project" value="UniProtKB-SubCell"/>
</dbReference>